<dbReference type="EMBL" id="FOJY01000039">
    <property type="protein sequence ID" value="SFB40305.1"/>
    <property type="molecule type" value="Genomic_DNA"/>
</dbReference>
<accession>A0A1I1AQJ1</accession>
<evidence type="ECO:0008006" key="4">
    <source>
        <dbReference type="Google" id="ProtNLM"/>
    </source>
</evidence>
<feature type="chain" id="PRO_5011778406" description="DUF4430 domain-containing protein" evidence="1">
    <location>
        <begin position="27"/>
        <end position="164"/>
    </location>
</feature>
<dbReference type="RefSeq" id="WP_092874982.1">
    <property type="nucleotide sequence ID" value="NZ_FOJY01000039.1"/>
</dbReference>
<evidence type="ECO:0000313" key="3">
    <source>
        <dbReference type="Proteomes" id="UP000198838"/>
    </source>
</evidence>
<name>A0A1I1AQJ1_9FIRM</name>
<organism evidence="2 3">
    <name type="scientific">Acetitomaculum ruminis DSM 5522</name>
    <dbReference type="NCBI Taxonomy" id="1120918"/>
    <lineage>
        <taxon>Bacteria</taxon>
        <taxon>Bacillati</taxon>
        <taxon>Bacillota</taxon>
        <taxon>Clostridia</taxon>
        <taxon>Lachnospirales</taxon>
        <taxon>Lachnospiraceae</taxon>
        <taxon>Acetitomaculum</taxon>
    </lineage>
</organism>
<reference evidence="2 3" key="1">
    <citation type="submission" date="2016-10" db="EMBL/GenBank/DDBJ databases">
        <authorList>
            <person name="de Groot N.N."/>
        </authorList>
    </citation>
    <scope>NUCLEOTIDE SEQUENCE [LARGE SCALE GENOMIC DNA]</scope>
    <source>
        <strain evidence="2 3">DSM 5522</strain>
    </source>
</reference>
<keyword evidence="3" id="KW-1185">Reference proteome</keyword>
<dbReference type="Proteomes" id="UP000198838">
    <property type="component" value="Unassembled WGS sequence"/>
</dbReference>
<protein>
    <recommendedName>
        <fullName evidence="4">DUF4430 domain-containing protein</fullName>
    </recommendedName>
</protein>
<proteinExistence type="predicted"/>
<sequence>MRIMKKILSLLLVVTMTMAMGLTALAADGTQADTNVTTKTVTFNIYKDKEELLAGPITVTVDSGTTLDKAVEKLMNYFPNFKFGTYQGEAYRYLESMIINGEAYKSESSTTVNGNHGHYEGSDWEYYVGEKMNDNTYGQVYMSSYVINDNINVFLNFAYSSFDW</sequence>
<evidence type="ECO:0000256" key="1">
    <source>
        <dbReference type="SAM" id="SignalP"/>
    </source>
</evidence>
<keyword evidence="1" id="KW-0732">Signal</keyword>
<feature type="signal peptide" evidence="1">
    <location>
        <begin position="1"/>
        <end position="26"/>
    </location>
</feature>
<gene>
    <name evidence="2" type="ORF">SAMN05216249_1392</name>
</gene>
<evidence type="ECO:0000313" key="2">
    <source>
        <dbReference type="EMBL" id="SFB40305.1"/>
    </source>
</evidence>
<dbReference type="AlphaFoldDB" id="A0A1I1AQJ1"/>